<keyword evidence="2" id="KW-0560">Oxidoreductase</keyword>
<reference evidence="5 6" key="1">
    <citation type="submission" date="2018-05" db="EMBL/GenBank/DDBJ databases">
        <title>Brumimicrobium oceani sp. nov., isolated from coastal sediment.</title>
        <authorList>
            <person name="Kou Y."/>
        </authorList>
    </citation>
    <scope>NUCLEOTIDE SEQUENCE [LARGE SCALE GENOMIC DNA]</scope>
    <source>
        <strain evidence="5 6">C305</strain>
    </source>
</reference>
<dbReference type="GO" id="GO:1990362">
    <property type="term" value="F:butanol dehydrogenase (NAD+) activity"/>
    <property type="evidence" value="ECO:0007669"/>
    <property type="project" value="InterPro"/>
</dbReference>
<evidence type="ECO:0000256" key="1">
    <source>
        <dbReference type="ARBA" id="ARBA00007358"/>
    </source>
</evidence>
<dbReference type="SUPFAM" id="SSF56796">
    <property type="entry name" value="Dehydroquinate synthase-like"/>
    <property type="match status" value="1"/>
</dbReference>
<accession>A0A2U2XBT0</accession>
<dbReference type="RefSeq" id="WP_109359659.1">
    <property type="nucleotide sequence ID" value="NZ_QFRJ01000007.1"/>
</dbReference>
<evidence type="ECO:0000313" key="6">
    <source>
        <dbReference type="Proteomes" id="UP000245370"/>
    </source>
</evidence>
<dbReference type="CDD" id="cd08187">
    <property type="entry name" value="BDH"/>
    <property type="match status" value="1"/>
</dbReference>
<feature type="domain" description="Alcohol dehydrogenase iron-type/glycerol dehydrogenase GldA" evidence="3">
    <location>
        <begin position="9"/>
        <end position="179"/>
    </location>
</feature>
<evidence type="ECO:0000256" key="2">
    <source>
        <dbReference type="ARBA" id="ARBA00023002"/>
    </source>
</evidence>
<dbReference type="GO" id="GO:0046872">
    <property type="term" value="F:metal ion binding"/>
    <property type="evidence" value="ECO:0007669"/>
    <property type="project" value="InterPro"/>
</dbReference>
<evidence type="ECO:0000259" key="4">
    <source>
        <dbReference type="Pfam" id="PF25137"/>
    </source>
</evidence>
<evidence type="ECO:0000313" key="5">
    <source>
        <dbReference type="EMBL" id="PWH85256.1"/>
    </source>
</evidence>
<dbReference type="EMBL" id="QFRJ01000007">
    <property type="protein sequence ID" value="PWH85256.1"/>
    <property type="molecule type" value="Genomic_DNA"/>
</dbReference>
<dbReference type="Pfam" id="PF25137">
    <property type="entry name" value="ADH_Fe_C"/>
    <property type="match status" value="1"/>
</dbReference>
<gene>
    <name evidence="5" type="ORF">DIT68_09975</name>
</gene>
<dbReference type="InterPro" id="IPR056798">
    <property type="entry name" value="ADH_Fe_C"/>
</dbReference>
<dbReference type="GO" id="GO:0008106">
    <property type="term" value="F:alcohol dehydrogenase (NADP+) activity"/>
    <property type="evidence" value="ECO:0007669"/>
    <property type="project" value="TreeGrafter"/>
</dbReference>
<dbReference type="Gene3D" id="1.20.1090.10">
    <property type="entry name" value="Dehydroquinate synthase-like - alpha domain"/>
    <property type="match status" value="1"/>
</dbReference>
<dbReference type="InterPro" id="IPR018211">
    <property type="entry name" value="ADH_Fe_CS"/>
</dbReference>
<dbReference type="AlphaFoldDB" id="A0A2U2XBT0"/>
<dbReference type="Proteomes" id="UP000245370">
    <property type="component" value="Unassembled WGS sequence"/>
</dbReference>
<dbReference type="Gene3D" id="3.40.50.1970">
    <property type="match status" value="1"/>
</dbReference>
<dbReference type="FunFam" id="3.40.50.1970:FF:000003">
    <property type="entry name" value="Alcohol dehydrogenase, iron-containing"/>
    <property type="match status" value="1"/>
</dbReference>
<protein>
    <submittedName>
        <fullName evidence="5">NADH-dependent alcohol dehydrogenase</fullName>
    </submittedName>
</protein>
<feature type="domain" description="Fe-containing alcohol dehydrogenase-like C-terminal" evidence="4">
    <location>
        <begin position="191"/>
        <end position="360"/>
    </location>
</feature>
<comment type="similarity">
    <text evidence="1">Belongs to the iron-containing alcohol dehydrogenase family.</text>
</comment>
<keyword evidence="6" id="KW-1185">Reference proteome</keyword>
<dbReference type="GO" id="GO:1990002">
    <property type="term" value="F:methylglyoxal reductase (NADPH) (acetol producing) activity"/>
    <property type="evidence" value="ECO:0007669"/>
    <property type="project" value="TreeGrafter"/>
</dbReference>
<comment type="caution">
    <text evidence="5">The sequence shown here is derived from an EMBL/GenBank/DDBJ whole genome shotgun (WGS) entry which is preliminary data.</text>
</comment>
<reference evidence="5 6" key="2">
    <citation type="submission" date="2018-05" db="EMBL/GenBank/DDBJ databases">
        <authorList>
            <person name="Lanie J.A."/>
            <person name="Ng W.-L."/>
            <person name="Kazmierczak K.M."/>
            <person name="Andrzejewski T.M."/>
            <person name="Davidsen T.M."/>
            <person name="Wayne K.J."/>
            <person name="Tettelin H."/>
            <person name="Glass J.I."/>
            <person name="Rusch D."/>
            <person name="Podicherti R."/>
            <person name="Tsui H.-C.T."/>
            <person name="Winkler M.E."/>
        </authorList>
    </citation>
    <scope>NUCLEOTIDE SEQUENCE [LARGE SCALE GENOMIC DNA]</scope>
    <source>
        <strain evidence="5 6">C305</strain>
    </source>
</reference>
<evidence type="ECO:0000259" key="3">
    <source>
        <dbReference type="Pfam" id="PF00465"/>
    </source>
</evidence>
<organism evidence="5 6">
    <name type="scientific">Brumimicrobium oceani</name>
    <dbReference type="NCBI Taxonomy" id="2100725"/>
    <lineage>
        <taxon>Bacteria</taxon>
        <taxon>Pseudomonadati</taxon>
        <taxon>Bacteroidota</taxon>
        <taxon>Flavobacteriia</taxon>
        <taxon>Flavobacteriales</taxon>
        <taxon>Crocinitomicaceae</taxon>
        <taxon>Brumimicrobium</taxon>
    </lineage>
</organism>
<dbReference type="OrthoDB" id="9801156at2"/>
<name>A0A2U2XBT0_9FLAO</name>
<dbReference type="GO" id="GO:0005829">
    <property type="term" value="C:cytosol"/>
    <property type="evidence" value="ECO:0007669"/>
    <property type="project" value="TreeGrafter"/>
</dbReference>
<dbReference type="InterPro" id="IPR001670">
    <property type="entry name" value="ADH_Fe/GldA"/>
</dbReference>
<dbReference type="InterPro" id="IPR044731">
    <property type="entry name" value="BDH-like"/>
</dbReference>
<dbReference type="PANTHER" id="PTHR43633">
    <property type="entry name" value="ALCOHOL DEHYDROGENASE YQHD"/>
    <property type="match status" value="1"/>
</dbReference>
<dbReference type="PANTHER" id="PTHR43633:SF1">
    <property type="entry name" value="ALCOHOL DEHYDROGENASE YQHD"/>
    <property type="match status" value="1"/>
</dbReference>
<dbReference type="PROSITE" id="PS00060">
    <property type="entry name" value="ADH_IRON_2"/>
    <property type="match status" value="1"/>
</dbReference>
<sequence length="386" mass="43005">MNNFEYYNPTKVIFGKDTYDQIPSKIKESTAGKRVMITYGGGSIKKNGVYDAVMSALKDYEVVEFSGIEANPEYDTLMKAVEQIKENPVDFVLAIGGGSVIDGTKFIVSAAKYDGNPWDVLTQKKGCKFEYALPFGTVLTLPATGSEMNSGAVISNSRLKEKRTMGGPQGFPKFSFLDPTVVKTLPKKQIANGIVDAYMHTLEQYMTYPSNNLLQERIAEGILATLIEIGPKVLEDPADYKAASNLMWCATMALNGTLRAGVAYDWTTHMIGHELTALHGIDHARTLAIIAPNLYKVKFENKKEKLIQYGQRIFGLEGSCGEEAIHRTKTFFESLGIKTNLSDYTDDYKSTPKIIRERFEERGWEAMGERNDLTPIEAEKIVEMSF</sequence>
<proteinExistence type="inferred from homology"/>
<dbReference type="Pfam" id="PF00465">
    <property type="entry name" value="Fe-ADH"/>
    <property type="match status" value="1"/>
</dbReference>